<reference evidence="2" key="2">
    <citation type="journal article" date="2023" name="BMC Genomics">
        <title>Pest status, molecular evolution, and epigenetic factors derived from the genome assembly of Frankliniella fusca, a thysanopteran phytovirus vector.</title>
        <authorList>
            <person name="Catto M.A."/>
            <person name="Labadie P.E."/>
            <person name="Jacobson A.L."/>
            <person name="Kennedy G.G."/>
            <person name="Srinivasan R."/>
            <person name="Hunt B.G."/>
        </authorList>
    </citation>
    <scope>NUCLEOTIDE SEQUENCE</scope>
    <source>
        <strain evidence="2">PL_HMW_Pooled</strain>
    </source>
</reference>
<dbReference type="Proteomes" id="UP001219518">
    <property type="component" value="Unassembled WGS sequence"/>
</dbReference>
<evidence type="ECO:0000259" key="1">
    <source>
        <dbReference type="Pfam" id="PF10551"/>
    </source>
</evidence>
<gene>
    <name evidence="2" type="ORF">KUF71_025400</name>
</gene>
<evidence type="ECO:0000313" key="3">
    <source>
        <dbReference type="Proteomes" id="UP001219518"/>
    </source>
</evidence>
<comment type="caution">
    <text evidence="2">The sequence shown here is derived from an EMBL/GenBank/DDBJ whole genome shotgun (WGS) entry which is preliminary data.</text>
</comment>
<evidence type="ECO:0000313" key="2">
    <source>
        <dbReference type="EMBL" id="KAK3916108.1"/>
    </source>
</evidence>
<keyword evidence="3" id="KW-1185">Reference proteome</keyword>
<reference evidence="2" key="1">
    <citation type="submission" date="2021-07" db="EMBL/GenBank/DDBJ databases">
        <authorList>
            <person name="Catto M.A."/>
            <person name="Jacobson A."/>
            <person name="Kennedy G."/>
            <person name="Labadie P."/>
            <person name="Hunt B.G."/>
            <person name="Srinivasan R."/>
        </authorList>
    </citation>
    <scope>NUCLEOTIDE SEQUENCE</scope>
    <source>
        <strain evidence="2">PL_HMW_Pooled</strain>
        <tissue evidence="2">Head</tissue>
    </source>
</reference>
<dbReference type="EMBL" id="JAHWGI010000491">
    <property type="protein sequence ID" value="KAK3916108.1"/>
    <property type="molecule type" value="Genomic_DNA"/>
</dbReference>
<name>A0AAE1H7K4_9NEOP</name>
<dbReference type="AlphaFoldDB" id="A0AAE1H7K4"/>
<feature type="domain" description="MULE transposase" evidence="1">
    <location>
        <begin position="200"/>
        <end position="290"/>
    </location>
</feature>
<dbReference type="InterPro" id="IPR018289">
    <property type="entry name" value="MULE_transposase_dom"/>
</dbReference>
<protein>
    <submittedName>
        <fullName evidence="2">Sulfite reductase [NADPH] hemoprotein beta-component</fullName>
    </submittedName>
</protein>
<dbReference type="Pfam" id="PF10551">
    <property type="entry name" value="MULE"/>
    <property type="match status" value="1"/>
</dbReference>
<proteinExistence type="predicted"/>
<accession>A0AAE1H7K4</accession>
<dbReference type="Gene3D" id="2.20.25.240">
    <property type="match status" value="1"/>
</dbReference>
<organism evidence="2 3">
    <name type="scientific">Frankliniella fusca</name>
    <dbReference type="NCBI Taxonomy" id="407009"/>
    <lineage>
        <taxon>Eukaryota</taxon>
        <taxon>Metazoa</taxon>
        <taxon>Ecdysozoa</taxon>
        <taxon>Arthropoda</taxon>
        <taxon>Hexapoda</taxon>
        <taxon>Insecta</taxon>
        <taxon>Pterygota</taxon>
        <taxon>Neoptera</taxon>
        <taxon>Paraneoptera</taxon>
        <taxon>Thysanoptera</taxon>
        <taxon>Terebrantia</taxon>
        <taxon>Thripoidea</taxon>
        <taxon>Thripidae</taxon>
        <taxon>Frankliniella</taxon>
    </lineage>
</organism>
<sequence length="406" mass="46948">MALVSERGIRPRTRVWRGPDNYDYHKNRKVSGGRISYQCASYYLEHCLGRASSFPGGRGFRQTQPHNHDPDLFKAQSRALRLALMERCRNGDNTRFTEMYHQERRKLRIPRQAAARIPSVSLRSAMQRARLEKRPLIPKTIKALDKILRQRQYRALHRTLDKKDYLYAGRAGSASSKTISAIFATKRQLRRMKKVRKLYCDATFCPVPRAMKAHQVWTLSTIRQHQVVPLVRVLMRRRTTSSYEAALTKIKALSPQFQPTTIMSDFEGAQQKALGRAFPNAAQHGCLFHYARAVAGKARKLGMTKAMKWNRHVRTCVRMLCALPLLPQRYILEGFCAVGDRAIAKRISPQMVELLRYWVGFWRSKLHLLSVSGCSDRTSNVCESDNRNLQDAVRVKRPNVWNFMDF</sequence>